<protein>
    <recommendedName>
        <fullName evidence="1">Stage 0 sporulation protein A homolog</fullName>
    </recommendedName>
</protein>
<feature type="modified residue" description="4-aspartylphosphate" evidence="7">
    <location>
        <position position="57"/>
    </location>
</feature>
<evidence type="ECO:0000256" key="1">
    <source>
        <dbReference type="ARBA" id="ARBA00018672"/>
    </source>
</evidence>
<dbReference type="Gene3D" id="3.40.50.2300">
    <property type="match status" value="1"/>
</dbReference>
<dbReference type="PROSITE" id="PS50043">
    <property type="entry name" value="HTH_LUXR_2"/>
    <property type="match status" value="1"/>
</dbReference>
<evidence type="ECO:0000256" key="3">
    <source>
        <dbReference type="ARBA" id="ARBA00023015"/>
    </source>
</evidence>
<feature type="domain" description="HTH luxR-type" evidence="8">
    <location>
        <begin position="144"/>
        <end position="208"/>
    </location>
</feature>
<dbReference type="SUPFAM" id="SSF52172">
    <property type="entry name" value="CheY-like"/>
    <property type="match status" value="1"/>
</dbReference>
<feature type="domain" description="Response regulatory" evidence="9">
    <location>
        <begin position="6"/>
        <end position="122"/>
    </location>
</feature>
<dbReference type="InterPro" id="IPR001789">
    <property type="entry name" value="Sig_transdc_resp-reg_receiver"/>
</dbReference>
<dbReference type="InterPro" id="IPR000792">
    <property type="entry name" value="Tscrpt_reg_LuxR_C"/>
</dbReference>
<dbReference type="RefSeq" id="WP_118042531.1">
    <property type="nucleotide sequence ID" value="NZ_BQNJ01000002.1"/>
</dbReference>
<dbReference type="AlphaFoldDB" id="A0AA37JJA5"/>
<dbReference type="EMBL" id="BQNJ01000002">
    <property type="protein sequence ID" value="GKH02209.1"/>
    <property type="molecule type" value="Genomic_DNA"/>
</dbReference>
<dbReference type="Pfam" id="PF00196">
    <property type="entry name" value="GerE"/>
    <property type="match status" value="1"/>
</dbReference>
<dbReference type="InterPro" id="IPR058245">
    <property type="entry name" value="NreC/VraR/RcsB-like_REC"/>
</dbReference>
<dbReference type="Pfam" id="PF00072">
    <property type="entry name" value="Response_reg"/>
    <property type="match status" value="1"/>
</dbReference>
<dbReference type="PANTHER" id="PTHR43214">
    <property type="entry name" value="TWO-COMPONENT RESPONSE REGULATOR"/>
    <property type="match status" value="1"/>
</dbReference>
<evidence type="ECO:0000256" key="7">
    <source>
        <dbReference type="PROSITE-ProRule" id="PRU00169"/>
    </source>
</evidence>
<dbReference type="SMART" id="SM00448">
    <property type="entry name" value="REC"/>
    <property type="match status" value="1"/>
</dbReference>
<evidence type="ECO:0000259" key="8">
    <source>
        <dbReference type="PROSITE" id="PS50043"/>
    </source>
</evidence>
<proteinExistence type="predicted"/>
<dbReference type="InterPro" id="IPR016032">
    <property type="entry name" value="Sig_transdc_resp-reg_C-effctor"/>
</dbReference>
<dbReference type="SUPFAM" id="SSF46894">
    <property type="entry name" value="C-terminal effector domain of the bipartite response regulators"/>
    <property type="match status" value="1"/>
</dbReference>
<evidence type="ECO:0000313" key="11">
    <source>
        <dbReference type="Proteomes" id="UP001055091"/>
    </source>
</evidence>
<organism evidence="10 11">
    <name type="scientific">Hungatella hathewayi</name>
    <dbReference type="NCBI Taxonomy" id="154046"/>
    <lineage>
        <taxon>Bacteria</taxon>
        <taxon>Bacillati</taxon>
        <taxon>Bacillota</taxon>
        <taxon>Clostridia</taxon>
        <taxon>Lachnospirales</taxon>
        <taxon>Lachnospiraceae</taxon>
        <taxon>Hungatella</taxon>
    </lineage>
</organism>
<evidence type="ECO:0000256" key="5">
    <source>
        <dbReference type="ARBA" id="ARBA00023163"/>
    </source>
</evidence>
<evidence type="ECO:0000313" key="10">
    <source>
        <dbReference type="EMBL" id="GKH02209.1"/>
    </source>
</evidence>
<dbReference type="PROSITE" id="PS50110">
    <property type="entry name" value="RESPONSE_REGULATORY"/>
    <property type="match status" value="1"/>
</dbReference>
<evidence type="ECO:0000256" key="2">
    <source>
        <dbReference type="ARBA" id="ARBA00022553"/>
    </source>
</evidence>
<keyword evidence="2 7" id="KW-0597">Phosphoprotein</keyword>
<dbReference type="CDD" id="cd06170">
    <property type="entry name" value="LuxR_C_like"/>
    <property type="match status" value="1"/>
</dbReference>
<keyword evidence="5" id="KW-0804">Transcription</keyword>
<comment type="caution">
    <text evidence="10">The sequence shown here is derived from an EMBL/GenBank/DDBJ whole genome shotgun (WGS) entry which is preliminary data.</text>
</comment>
<comment type="function">
    <text evidence="6">May play the central regulatory role in sporulation. It may be an element of the effector pathway responsible for the activation of sporulation genes in response to nutritional stress. Spo0A may act in concert with spo0H (a sigma factor) to control the expression of some genes that are critical to the sporulation process.</text>
</comment>
<reference evidence="10" key="1">
    <citation type="submission" date="2022-01" db="EMBL/GenBank/DDBJ databases">
        <title>Novel bile acid biosynthetic pathways are enriched in the microbiome of centenarians.</title>
        <authorList>
            <person name="Sato Y."/>
            <person name="Atarashi K."/>
            <person name="Plichta R.D."/>
            <person name="Arai Y."/>
            <person name="Sasajima S."/>
            <person name="Kearney M.S."/>
            <person name="Suda W."/>
            <person name="Takeshita K."/>
            <person name="Sasaki T."/>
            <person name="Okamoto S."/>
            <person name="Skelly N.A."/>
            <person name="Okamura Y."/>
            <person name="Vlamakis H."/>
            <person name="Li Y."/>
            <person name="Tanoue T."/>
            <person name="Takei H."/>
            <person name="Nittono H."/>
            <person name="Narushima S."/>
            <person name="Irie J."/>
            <person name="Itoh H."/>
            <person name="Moriya K."/>
            <person name="Sugiura Y."/>
            <person name="Suematsu M."/>
            <person name="Moritoki N."/>
            <person name="Shibata S."/>
            <person name="Littman R.D."/>
            <person name="Fischbach A.M."/>
            <person name="Uwamino Y."/>
            <person name="Inoue T."/>
            <person name="Honda A."/>
            <person name="Hattori M."/>
            <person name="Murai T."/>
            <person name="Xavier J.R."/>
            <person name="Hirose N."/>
            <person name="Honda K."/>
        </authorList>
    </citation>
    <scope>NUCLEOTIDE SEQUENCE</scope>
    <source>
        <strain evidence="10">CE91-St55</strain>
    </source>
</reference>
<dbReference type="PANTHER" id="PTHR43214:SF43">
    <property type="entry name" value="TWO-COMPONENT RESPONSE REGULATOR"/>
    <property type="match status" value="1"/>
</dbReference>
<keyword evidence="3" id="KW-0805">Transcription regulation</keyword>
<evidence type="ECO:0000259" key="9">
    <source>
        <dbReference type="PROSITE" id="PS50110"/>
    </source>
</evidence>
<dbReference type="Proteomes" id="UP001055091">
    <property type="component" value="Unassembled WGS sequence"/>
</dbReference>
<dbReference type="InterPro" id="IPR039420">
    <property type="entry name" value="WalR-like"/>
</dbReference>
<gene>
    <name evidence="10" type="ORF">CE91St55_41900</name>
</gene>
<evidence type="ECO:0000256" key="4">
    <source>
        <dbReference type="ARBA" id="ARBA00023125"/>
    </source>
</evidence>
<dbReference type="GO" id="GO:0003677">
    <property type="term" value="F:DNA binding"/>
    <property type="evidence" value="ECO:0007669"/>
    <property type="project" value="UniProtKB-KW"/>
</dbReference>
<accession>A0AA37JJA5</accession>
<keyword evidence="4 10" id="KW-0238">DNA-binding</keyword>
<dbReference type="InterPro" id="IPR011006">
    <property type="entry name" value="CheY-like_superfamily"/>
</dbReference>
<name>A0AA37JJA5_9FIRM</name>
<evidence type="ECO:0000256" key="6">
    <source>
        <dbReference type="ARBA" id="ARBA00024867"/>
    </source>
</evidence>
<dbReference type="GO" id="GO:0006355">
    <property type="term" value="P:regulation of DNA-templated transcription"/>
    <property type="evidence" value="ECO:0007669"/>
    <property type="project" value="InterPro"/>
</dbReference>
<dbReference type="GO" id="GO:0000160">
    <property type="term" value="P:phosphorelay signal transduction system"/>
    <property type="evidence" value="ECO:0007669"/>
    <property type="project" value="InterPro"/>
</dbReference>
<dbReference type="SMART" id="SM00421">
    <property type="entry name" value="HTH_LUXR"/>
    <property type="match status" value="1"/>
</dbReference>
<dbReference type="CDD" id="cd17535">
    <property type="entry name" value="REC_NarL-like"/>
    <property type="match status" value="1"/>
</dbReference>
<sequence>MTHRIKVVLAEDGDVLRRSLADSLREQPDIQVLDEAADGEELVALCRETPPDVAVVDIRMPGMDGVAACKILRSELPEVRLLILTTFDDDEYLRELFGLGVDGYLLKTGSPPRLAEAVRGVYNGLGAVDAGVSRKLGSLLNAPKKPGTGPLTETELRAARLIAEGKYNKEIAVELGITYGRTRNLVSAVYRKLGAVDREDLIARLEKE</sequence>